<evidence type="ECO:0000256" key="4">
    <source>
        <dbReference type="ARBA" id="ARBA00022519"/>
    </source>
</evidence>
<accession>A0A0M6ZTA4</accession>
<dbReference type="STRING" id="388408.LAX5112_00652"/>
<comment type="subcellular location">
    <subcellularLocation>
        <location evidence="1 9">Cell inner membrane</location>
        <topology evidence="1 9">Multi-pass membrane protein</topology>
    </subcellularLocation>
</comment>
<keyword evidence="3" id="KW-1003">Cell membrane</keyword>
<dbReference type="Proteomes" id="UP000053235">
    <property type="component" value="Unassembled WGS sequence"/>
</dbReference>
<evidence type="ECO:0000256" key="1">
    <source>
        <dbReference type="ARBA" id="ARBA00004429"/>
    </source>
</evidence>
<dbReference type="OrthoDB" id="4964541at2"/>
<dbReference type="GO" id="GO:0005886">
    <property type="term" value="C:plasma membrane"/>
    <property type="evidence" value="ECO:0007669"/>
    <property type="project" value="UniProtKB-SubCell"/>
</dbReference>
<evidence type="ECO:0000256" key="3">
    <source>
        <dbReference type="ARBA" id="ARBA00022475"/>
    </source>
</evidence>
<dbReference type="RefSeq" id="WP_055670603.1">
    <property type="nucleotide sequence ID" value="NZ_CXWD01000003.1"/>
</dbReference>
<reference evidence="12" key="1">
    <citation type="submission" date="2015-07" db="EMBL/GenBank/DDBJ databases">
        <authorList>
            <person name="Rodrigo-Torres Lidia"/>
            <person name="Arahal R.David."/>
        </authorList>
    </citation>
    <scope>NUCLEOTIDE SEQUENCE [LARGE SCALE GENOMIC DNA]</scope>
    <source>
        <strain evidence="12">CECT 5112</strain>
    </source>
</reference>
<dbReference type="PANTHER" id="PTHR35011:SF2">
    <property type="entry name" value="2,3-DIKETO-L-GULONATE TRAP TRANSPORTER SMALL PERMEASE PROTEIN YIAM"/>
    <property type="match status" value="1"/>
</dbReference>
<keyword evidence="12" id="KW-1185">Reference proteome</keyword>
<evidence type="ECO:0000256" key="8">
    <source>
        <dbReference type="ARBA" id="ARBA00038436"/>
    </source>
</evidence>
<protein>
    <recommendedName>
        <fullName evidence="9">TRAP transporter small permease protein</fullName>
    </recommendedName>
</protein>
<comment type="subunit">
    <text evidence="9">The complex comprises the extracytoplasmic solute receptor protein and the two transmembrane proteins.</text>
</comment>
<feature type="transmembrane region" description="Helical" evidence="9">
    <location>
        <begin position="132"/>
        <end position="153"/>
    </location>
</feature>
<evidence type="ECO:0000256" key="9">
    <source>
        <dbReference type="RuleBase" id="RU369079"/>
    </source>
</evidence>
<evidence type="ECO:0000256" key="5">
    <source>
        <dbReference type="ARBA" id="ARBA00022692"/>
    </source>
</evidence>
<keyword evidence="5 9" id="KW-0812">Transmembrane</keyword>
<dbReference type="AlphaFoldDB" id="A0A0M6ZTA4"/>
<proteinExistence type="inferred from homology"/>
<dbReference type="GO" id="GO:0022857">
    <property type="term" value="F:transmembrane transporter activity"/>
    <property type="evidence" value="ECO:0007669"/>
    <property type="project" value="UniProtKB-UniRule"/>
</dbReference>
<organism evidence="11 12">
    <name type="scientific">Roseibium alexandrii</name>
    <dbReference type="NCBI Taxonomy" id="388408"/>
    <lineage>
        <taxon>Bacteria</taxon>
        <taxon>Pseudomonadati</taxon>
        <taxon>Pseudomonadota</taxon>
        <taxon>Alphaproteobacteria</taxon>
        <taxon>Hyphomicrobiales</taxon>
        <taxon>Stappiaceae</taxon>
        <taxon>Roseibium</taxon>
    </lineage>
</organism>
<evidence type="ECO:0000256" key="2">
    <source>
        <dbReference type="ARBA" id="ARBA00022448"/>
    </source>
</evidence>
<sequence>MVQDWAAITSERVNKVVEFVVAGLMLALVLDVWLGVVDRYYFRWQLPWPETLARYLMIWAAMLAVSSGIARRDHIGLTAFVMIFPFSIRRLVLIAVDVLSLALFLYVAWYGIAFAQSGAPRHAMIFGMSLAPFYAAIPVSAALCSVQLVLVLLRDLGGHLDKPVFSEPVLEDAQ</sequence>
<dbReference type="InterPro" id="IPR007387">
    <property type="entry name" value="TRAP_DctQ"/>
</dbReference>
<keyword evidence="2 9" id="KW-0813">Transport</keyword>
<feature type="domain" description="Tripartite ATP-independent periplasmic transporters DctQ component" evidence="10">
    <location>
        <begin position="32"/>
        <end position="156"/>
    </location>
</feature>
<comment type="similarity">
    <text evidence="8 9">Belongs to the TRAP transporter small permease family.</text>
</comment>
<gene>
    <name evidence="11" type="primary">siaT_5</name>
    <name evidence="11" type="ORF">LAX5112_00652</name>
</gene>
<dbReference type="PANTHER" id="PTHR35011">
    <property type="entry name" value="2,3-DIKETO-L-GULONATE TRAP TRANSPORTER SMALL PERMEASE PROTEIN YIAM"/>
    <property type="match status" value="1"/>
</dbReference>
<keyword evidence="4 9" id="KW-0997">Cell inner membrane</keyword>
<evidence type="ECO:0000256" key="6">
    <source>
        <dbReference type="ARBA" id="ARBA00022989"/>
    </source>
</evidence>
<evidence type="ECO:0000259" key="10">
    <source>
        <dbReference type="Pfam" id="PF04290"/>
    </source>
</evidence>
<evidence type="ECO:0000313" key="11">
    <source>
        <dbReference type="EMBL" id="CTQ65492.1"/>
    </source>
</evidence>
<dbReference type="Pfam" id="PF04290">
    <property type="entry name" value="DctQ"/>
    <property type="match status" value="1"/>
</dbReference>
<feature type="transmembrane region" description="Helical" evidence="9">
    <location>
        <begin position="16"/>
        <end position="36"/>
    </location>
</feature>
<evidence type="ECO:0000256" key="7">
    <source>
        <dbReference type="ARBA" id="ARBA00023136"/>
    </source>
</evidence>
<dbReference type="InterPro" id="IPR055348">
    <property type="entry name" value="DctQ"/>
</dbReference>
<feature type="transmembrane region" description="Helical" evidence="9">
    <location>
        <begin position="52"/>
        <end position="70"/>
    </location>
</feature>
<keyword evidence="6 9" id="KW-1133">Transmembrane helix</keyword>
<dbReference type="GO" id="GO:0015740">
    <property type="term" value="P:C4-dicarboxylate transport"/>
    <property type="evidence" value="ECO:0007669"/>
    <property type="project" value="TreeGrafter"/>
</dbReference>
<dbReference type="EMBL" id="CXWD01000003">
    <property type="protein sequence ID" value="CTQ65492.1"/>
    <property type="molecule type" value="Genomic_DNA"/>
</dbReference>
<name>A0A0M6ZTA4_9HYPH</name>
<keyword evidence="7 9" id="KW-0472">Membrane</keyword>
<evidence type="ECO:0000313" key="12">
    <source>
        <dbReference type="Proteomes" id="UP000053235"/>
    </source>
</evidence>
<feature type="transmembrane region" description="Helical" evidence="9">
    <location>
        <begin position="91"/>
        <end position="112"/>
    </location>
</feature>
<comment type="function">
    <text evidence="9">Part of the tripartite ATP-independent periplasmic (TRAP) transport system.</text>
</comment>